<evidence type="ECO:0000256" key="1">
    <source>
        <dbReference type="ARBA" id="ARBA00022679"/>
    </source>
</evidence>
<dbReference type="RefSeq" id="WP_155109482.1">
    <property type="nucleotide sequence ID" value="NZ_WMJZ01000027.1"/>
</dbReference>
<protein>
    <submittedName>
        <fullName evidence="4">GNAT family N-acetyltransferase</fullName>
    </submittedName>
</protein>
<dbReference type="Pfam" id="PF00583">
    <property type="entry name" value="Acetyltransf_1"/>
    <property type="match status" value="1"/>
</dbReference>
<dbReference type="PROSITE" id="PS51186">
    <property type="entry name" value="GNAT"/>
    <property type="match status" value="1"/>
</dbReference>
<evidence type="ECO:0000313" key="4">
    <source>
        <dbReference type="EMBL" id="MTH47959.1"/>
    </source>
</evidence>
<evidence type="ECO:0000259" key="3">
    <source>
        <dbReference type="PROSITE" id="PS51186"/>
    </source>
</evidence>
<name>A0A6L6IN87_9ENTR</name>
<feature type="domain" description="N-acetyltransferase" evidence="3">
    <location>
        <begin position="2"/>
        <end position="169"/>
    </location>
</feature>
<dbReference type="OrthoDB" id="6864670at2"/>
<dbReference type="Gene3D" id="3.40.630.30">
    <property type="match status" value="1"/>
</dbReference>
<dbReference type="GO" id="GO:0016747">
    <property type="term" value="F:acyltransferase activity, transferring groups other than amino-acyl groups"/>
    <property type="evidence" value="ECO:0007669"/>
    <property type="project" value="InterPro"/>
</dbReference>
<dbReference type="EMBL" id="WMJZ01000027">
    <property type="protein sequence ID" value="MTH47959.1"/>
    <property type="molecule type" value="Genomic_DNA"/>
</dbReference>
<comment type="caution">
    <text evidence="4">The sequence shown here is derived from an EMBL/GenBank/DDBJ whole genome shotgun (WGS) entry which is preliminary data.</text>
</comment>
<dbReference type="InterPro" id="IPR000182">
    <property type="entry name" value="GNAT_dom"/>
</dbReference>
<reference evidence="4 5" key="1">
    <citation type="submission" date="2019-11" db="EMBL/GenBank/DDBJ databases">
        <title>Escherichia alba sp. nov. isolated from the gut of plastic-eating superworms Zophobas atratus.</title>
        <authorList>
            <person name="Yang Y."/>
        </authorList>
    </citation>
    <scope>NUCLEOTIDE SEQUENCE [LARGE SCALE GENOMIC DNA]</scope>
    <source>
        <strain evidence="5">BIT-B35</strain>
    </source>
</reference>
<organism evidence="4 5">
    <name type="scientific">Intestinirhabdus alba</name>
    <dbReference type="NCBI Taxonomy" id="2899544"/>
    <lineage>
        <taxon>Bacteria</taxon>
        <taxon>Pseudomonadati</taxon>
        <taxon>Pseudomonadota</taxon>
        <taxon>Gammaproteobacteria</taxon>
        <taxon>Enterobacterales</taxon>
        <taxon>Enterobacteriaceae</taxon>
        <taxon>Intestinirhabdus</taxon>
    </lineage>
</organism>
<gene>
    <name evidence="4" type="ORF">GJV78_17120</name>
</gene>
<dbReference type="Proteomes" id="UP000477739">
    <property type="component" value="Unassembled WGS sequence"/>
</dbReference>
<dbReference type="InterPro" id="IPR050832">
    <property type="entry name" value="Bact_Acetyltransf"/>
</dbReference>
<keyword evidence="5" id="KW-1185">Reference proteome</keyword>
<evidence type="ECO:0000313" key="5">
    <source>
        <dbReference type="Proteomes" id="UP000477739"/>
    </source>
</evidence>
<sequence>MLNIRPARPEDVALIGRIGNTSYRHHFAHLWQSAGELEQYLQQEYAVAALERSLADAQCSWLIAESEHPVGFVKYACHQAISPGGPSGALLHKLYLLPDATGRRYGEQLFYAVETRAKEAGEGWLWLEVLAANTSARRFYERLGMEHVKDALFSTATQQSRLHILAKPL</sequence>
<evidence type="ECO:0000256" key="2">
    <source>
        <dbReference type="ARBA" id="ARBA00023315"/>
    </source>
</evidence>
<dbReference type="SUPFAM" id="SSF55729">
    <property type="entry name" value="Acyl-CoA N-acyltransferases (Nat)"/>
    <property type="match status" value="1"/>
</dbReference>
<dbReference type="PANTHER" id="PTHR43877">
    <property type="entry name" value="AMINOALKYLPHOSPHONATE N-ACETYLTRANSFERASE-RELATED-RELATED"/>
    <property type="match status" value="1"/>
</dbReference>
<keyword evidence="2" id="KW-0012">Acyltransferase</keyword>
<dbReference type="PANTHER" id="PTHR43877:SF2">
    <property type="entry name" value="AMINOALKYLPHOSPHONATE N-ACETYLTRANSFERASE-RELATED"/>
    <property type="match status" value="1"/>
</dbReference>
<accession>A0A6L6IN87</accession>
<dbReference type="InterPro" id="IPR016181">
    <property type="entry name" value="Acyl_CoA_acyltransferase"/>
</dbReference>
<keyword evidence="1" id="KW-0808">Transferase</keyword>
<dbReference type="AlphaFoldDB" id="A0A6L6IN87"/>
<dbReference type="CDD" id="cd04301">
    <property type="entry name" value="NAT_SF"/>
    <property type="match status" value="1"/>
</dbReference>
<proteinExistence type="predicted"/>